<dbReference type="InterPro" id="IPR004670">
    <property type="entry name" value="NhaA"/>
</dbReference>
<keyword evidence="3 6" id="KW-0812">Transmembrane</keyword>
<keyword evidence="5 6" id="KW-0472">Membrane</keyword>
<feature type="transmembrane region" description="Helical" evidence="6">
    <location>
        <begin position="289"/>
        <end position="307"/>
    </location>
</feature>
<evidence type="ECO:0000256" key="3">
    <source>
        <dbReference type="ARBA" id="ARBA00022692"/>
    </source>
</evidence>
<dbReference type="Gene3D" id="1.20.1530.10">
    <property type="entry name" value="Na+/H+ antiporter like domain"/>
    <property type="match status" value="1"/>
</dbReference>
<comment type="subcellular location">
    <subcellularLocation>
        <location evidence="1">Cell inner membrane</location>
        <topology evidence="1">Multi-pass membrane protein</topology>
    </subcellularLocation>
    <subcellularLocation>
        <location evidence="6">Cell membrane</location>
        <topology evidence="6">Multi-pass membrane protein</topology>
    </subcellularLocation>
</comment>
<dbReference type="PANTHER" id="PTHR30341:SF0">
    <property type="entry name" value="NA(+)_H(+) ANTIPORTER NHAA"/>
    <property type="match status" value="1"/>
</dbReference>
<feature type="transmembrane region" description="Helical" evidence="6">
    <location>
        <begin position="314"/>
        <end position="339"/>
    </location>
</feature>
<dbReference type="NCBIfam" id="NF007111">
    <property type="entry name" value="PRK09560.1"/>
    <property type="match status" value="1"/>
</dbReference>
<feature type="transmembrane region" description="Helical" evidence="6">
    <location>
        <begin position="216"/>
        <end position="239"/>
    </location>
</feature>
<sequence length="417" mass="43846">MRPIKRLVEQFLESEAKGGILLFSTALVAFLLSNSPWAQAYFDLRDVYLKLQVGDWVLKKSLLHFVNDFLMAFFFLLVGLELKRELLQGELKNPKQAGLAVAAALGGMVTPALIYTALNYGGVGAAGWGVPMATDIAFALGVLSLLGKRVPLSLKVFLTALAIVDDLGAVLVIALFYTSNLDPAALGIAALVFGFALLLGALRVRSLPAYMLVGLVLWYFVLLSGVHATIAGVLLAFAVPIGRSRPLPAHEDGAAADPELQEARLEHLEDAARAAQSPLHRLEHILHPYVAYFIMPVFAFFNAGVALEGTQVGAVALGIFLGLLLGKPLGILLFAFLAVRLGLAKLPEGVSWRAIGGVGLVAGIGFTMALFIAGLAFDAALLDEAKLGILSASVTAAVLGVAVLWRTGGGAASGARA</sequence>
<comment type="caution">
    <text evidence="7">The sequence shown here is derived from an EMBL/GenBank/DDBJ whole genome shotgun (WGS) entry which is preliminary data.</text>
</comment>
<evidence type="ECO:0000256" key="4">
    <source>
        <dbReference type="ARBA" id="ARBA00022989"/>
    </source>
</evidence>
<dbReference type="AlphaFoldDB" id="A0A511RPD6"/>
<dbReference type="GO" id="GO:0006885">
    <property type="term" value="P:regulation of pH"/>
    <property type="evidence" value="ECO:0007669"/>
    <property type="project" value="UniProtKB-UniRule"/>
</dbReference>
<dbReference type="RefSeq" id="WP_147148561.1">
    <property type="nucleotide sequence ID" value="NZ_BJXN01000017.1"/>
</dbReference>
<feature type="transmembrane region" description="Helical" evidence="6">
    <location>
        <begin position="126"/>
        <end position="146"/>
    </location>
</feature>
<dbReference type="HAMAP" id="MF_01844">
    <property type="entry name" value="NhaA"/>
    <property type="match status" value="1"/>
</dbReference>
<feature type="transmembrane region" description="Helical" evidence="6">
    <location>
        <begin position="184"/>
        <end position="204"/>
    </location>
</feature>
<gene>
    <name evidence="6 7" type="primary">nhaA</name>
    <name evidence="7" type="ORF">ODE01S_20800</name>
</gene>
<reference evidence="7 8" key="1">
    <citation type="submission" date="2019-07" db="EMBL/GenBank/DDBJ databases">
        <title>Whole genome shotgun sequence of Oceanithermus desulfurans NBRC 100063.</title>
        <authorList>
            <person name="Hosoyama A."/>
            <person name="Uohara A."/>
            <person name="Ohji S."/>
            <person name="Ichikawa N."/>
        </authorList>
    </citation>
    <scope>NUCLEOTIDE SEQUENCE [LARGE SCALE GENOMIC DNA]</scope>
    <source>
        <strain evidence="7 8">NBRC 100063</strain>
    </source>
</reference>
<dbReference type="OrthoDB" id="9808135at2"/>
<keyword evidence="4 6" id="KW-1133">Transmembrane helix</keyword>
<dbReference type="GO" id="GO:0015385">
    <property type="term" value="F:sodium:proton antiporter activity"/>
    <property type="evidence" value="ECO:0007669"/>
    <property type="project" value="UniProtKB-UniRule"/>
</dbReference>
<organism evidence="7 8">
    <name type="scientific">Oceanithermus desulfurans NBRC 100063</name>
    <dbReference type="NCBI Taxonomy" id="1227550"/>
    <lineage>
        <taxon>Bacteria</taxon>
        <taxon>Thermotogati</taxon>
        <taxon>Deinococcota</taxon>
        <taxon>Deinococci</taxon>
        <taxon>Thermales</taxon>
        <taxon>Thermaceae</taxon>
        <taxon>Oceanithermus</taxon>
    </lineage>
</organism>
<keyword evidence="6" id="KW-0813">Transport</keyword>
<comment type="catalytic activity">
    <reaction evidence="6">
        <text>Na(+)(in) + 2 H(+)(out) = Na(+)(out) + 2 H(+)(in)</text>
        <dbReference type="Rhea" id="RHEA:29251"/>
        <dbReference type="ChEBI" id="CHEBI:15378"/>
        <dbReference type="ChEBI" id="CHEBI:29101"/>
    </reaction>
</comment>
<dbReference type="Pfam" id="PF06965">
    <property type="entry name" value="Na_H_antiport_1"/>
    <property type="match status" value="1"/>
</dbReference>
<evidence type="ECO:0000313" key="8">
    <source>
        <dbReference type="Proteomes" id="UP000321827"/>
    </source>
</evidence>
<keyword evidence="6" id="KW-0915">Sodium</keyword>
<keyword evidence="6" id="KW-0739">Sodium transport</keyword>
<name>A0A511RPD6_9DEIN</name>
<feature type="transmembrane region" description="Helical" evidence="6">
    <location>
        <begin position="100"/>
        <end position="120"/>
    </location>
</feature>
<keyword evidence="6" id="KW-0050">Antiport</keyword>
<dbReference type="GO" id="GO:0005886">
    <property type="term" value="C:plasma membrane"/>
    <property type="evidence" value="ECO:0007669"/>
    <property type="project" value="UniProtKB-SubCell"/>
</dbReference>
<feature type="transmembrane region" description="Helical" evidence="6">
    <location>
        <begin position="158"/>
        <end position="178"/>
    </location>
</feature>
<protein>
    <recommendedName>
        <fullName evidence="6">Na(+)/H(+) antiporter NhaA</fullName>
    </recommendedName>
    <alternativeName>
        <fullName evidence="6">Sodium/proton antiporter NhaA</fullName>
    </alternativeName>
</protein>
<comment type="similarity">
    <text evidence="6">Belongs to the NhaA Na(+)/H(+) (TC 2.A.33) antiporter family.</text>
</comment>
<dbReference type="Proteomes" id="UP000321827">
    <property type="component" value="Unassembled WGS sequence"/>
</dbReference>
<proteinExistence type="inferred from homology"/>
<accession>A0A511RPD6</accession>
<dbReference type="NCBIfam" id="TIGR00773">
    <property type="entry name" value="NhaA"/>
    <property type="match status" value="1"/>
</dbReference>
<feature type="transmembrane region" description="Helical" evidence="6">
    <location>
        <begin position="62"/>
        <end position="80"/>
    </location>
</feature>
<dbReference type="InterPro" id="IPR023171">
    <property type="entry name" value="Na/H_antiporter_dom_sf"/>
</dbReference>
<dbReference type="EMBL" id="BJXN01000017">
    <property type="protein sequence ID" value="GEM90646.1"/>
    <property type="molecule type" value="Genomic_DNA"/>
</dbReference>
<keyword evidence="2 6" id="KW-1003">Cell membrane</keyword>
<evidence type="ECO:0000256" key="5">
    <source>
        <dbReference type="ARBA" id="ARBA00023136"/>
    </source>
</evidence>
<evidence type="ECO:0000313" key="7">
    <source>
        <dbReference type="EMBL" id="GEM90646.1"/>
    </source>
</evidence>
<keyword evidence="6" id="KW-0406">Ion transport</keyword>
<comment type="function">
    <text evidence="6">Na(+)/H(+) antiporter that extrudes sodium in exchange for external protons.</text>
</comment>
<feature type="transmembrane region" description="Helical" evidence="6">
    <location>
        <begin position="351"/>
        <end position="375"/>
    </location>
</feature>
<evidence type="ECO:0000256" key="6">
    <source>
        <dbReference type="HAMAP-Rule" id="MF_01844"/>
    </source>
</evidence>
<evidence type="ECO:0000256" key="1">
    <source>
        <dbReference type="ARBA" id="ARBA00004429"/>
    </source>
</evidence>
<feature type="transmembrane region" description="Helical" evidence="6">
    <location>
        <begin position="387"/>
        <end position="405"/>
    </location>
</feature>
<evidence type="ECO:0000256" key="2">
    <source>
        <dbReference type="ARBA" id="ARBA00022475"/>
    </source>
</evidence>
<dbReference type="PANTHER" id="PTHR30341">
    <property type="entry name" value="SODIUM ION/PROTON ANTIPORTER NHAA-RELATED"/>
    <property type="match status" value="1"/>
</dbReference>
<feature type="transmembrane region" description="Helical" evidence="6">
    <location>
        <begin position="20"/>
        <end position="42"/>
    </location>
</feature>